<evidence type="ECO:0000313" key="3">
    <source>
        <dbReference type="EMBL" id="MDP9837001.1"/>
    </source>
</evidence>
<dbReference type="SUPFAM" id="SSF53720">
    <property type="entry name" value="ALDH-like"/>
    <property type="match status" value="1"/>
</dbReference>
<name>A0ABT9PRA2_9HYPH</name>
<gene>
    <name evidence="3" type="ORF">J2T09_001753</name>
</gene>
<reference evidence="3 4" key="1">
    <citation type="submission" date="2023-07" db="EMBL/GenBank/DDBJ databases">
        <title>Sorghum-associated microbial communities from plants grown in Nebraska, USA.</title>
        <authorList>
            <person name="Schachtman D."/>
        </authorList>
    </citation>
    <scope>NUCLEOTIDE SEQUENCE [LARGE SCALE GENOMIC DNA]</scope>
    <source>
        <strain evidence="3 4">DS1307</strain>
    </source>
</reference>
<protein>
    <submittedName>
        <fullName evidence="3">Acyl-CoA reductase-like NAD-dependent aldehyde dehydrogenase</fullName>
    </submittedName>
</protein>
<evidence type="ECO:0000259" key="2">
    <source>
        <dbReference type="Pfam" id="PF00171"/>
    </source>
</evidence>
<organism evidence="3 4">
    <name type="scientific">Neorhizobium huautlense</name>
    <dbReference type="NCBI Taxonomy" id="67774"/>
    <lineage>
        <taxon>Bacteria</taxon>
        <taxon>Pseudomonadati</taxon>
        <taxon>Pseudomonadota</taxon>
        <taxon>Alphaproteobacteria</taxon>
        <taxon>Hyphomicrobiales</taxon>
        <taxon>Rhizobiaceae</taxon>
        <taxon>Rhizobium/Agrobacterium group</taxon>
        <taxon>Neorhizobium</taxon>
    </lineage>
</organism>
<comment type="caution">
    <text evidence="3">The sequence shown here is derived from an EMBL/GenBank/DDBJ whole genome shotgun (WGS) entry which is preliminary data.</text>
</comment>
<evidence type="ECO:0000256" key="1">
    <source>
        <dbReference type="ARBA" id="ARBA00023002"/>
    </source>
</evidence>
<sequence>MTIHQNLIAGEWGGAEPLQNISPSDTGEVVGLYASASAEDTRQAISAAKHAFPAWSRFGMLERNTILKKGGRRDPCPQGRTWCPFGM</sequence>
<dbReference type="EMBL" id="JAUSRF010000005">
    <property type="protein sequence ID" value="MDP9837001.1"/>
    <property type="molecule type" value="Genomic_DNA"/>
</dbReference>
<dbReference type="Gene3D" id="3.40.605.10">
    <property type="entry name" value="Aldehyde Dehydrogenase, Chain A, domain 1"/>
    <property type="match status" value="1"/>
</dbReference>
<dbReference type="InterPro" id="IPR016162">
    <property type="entry name" value="Ald_DH_N"/>
</dbReference>
<keyword evidence="4" id="KW-1185">Reference proteome</keyword>
<dbReference type="InterPro" id="IPR016161">
    <property type="entry name" value="Ald_DH/histidinol_DH"/>
</dbReference>
<dbReference type="Proteomes" id="UP001241472">
    <property type="component" value="Unassembled WGS sequence"/>
</dbReference>
<feature type="domain" description="Aldehyde dehydrogenase" evidence="2">
    <location>
        <begin position="17"/>
        <end position="69"/>
    </location>
</feature>
<dbReference type="InterPro" id="IPR015590">
    <property type="entry name" value="Aldehyde_DH_dom"/>
</dbReference>
<proteinExistence type="predicted"/>
<keyword evidence="1" id="KW-0560">Oxidoreductase</keyword>
<accession>A0ABT9PRA2</accession>
<dbReference type="Pfam" id="PF00171">
    <property type="entry name" value="Aldedh"/>
    <property type="match status" value="1"/>
</dbReference>
<evidence type="ECO:0000313" key="4">
    <source>
        <dbReference type="Proteomes" id="UP001241472"/>
    </source>
</evidence>